<name>A0ABN5YPZ7_9MYCO</name>
<dbReference type="RefSeq" id="WP_138230271.1">
    <property type="nucleotide sequence ID" value="NZ_AP022577.1"/>
</dbReference>
<organism evidence="1 2">
    <name type="scientific">Mycolicibacterium aubagnense</name>
    <dbReference type="NCBI Taxonomy" id="319707"/>
    <lineage>
        <taxon>Bacteria</taxon>
        <taxon>Bacillati</taxon>
        <taxon>Actinomycetota</taxon>
        <taxon>Actinomycetes</taxon>
        <taxon>Mycobacteriales</taxon>
        <taxon>Mycobacteriaceae</taxon>
        <taxon>Mycolicibacterium</taxon>
    </lineage>
</organism>
<evidence type="ECO:0000313" key="2">
    <source>
        <dbReference type="Proteomes" id="UP000465609"/>
    </source>
</evidence>
<evidence type="ECO:0000313" key="1">
    <source>
        <dbReference type="EMBL" id="BBX82174.1"/>
    </source>
</evidence>
<gene>
    <name evidence="1" type="ORF">MAUB_00470</name>
</gene>
<keyword evidence="2" id="KW-1185">Reference proteome</keyword>
<dbReference type="Proteomes" id="UP000465609">
    <property type="component" value="Chromosome"/>
</dbReference>
<protein>
    <submittedName>
        <fullName evidence="1">Uncharacterized protein</fullName>
    </submittedName>
</protein>
<proteinExistence type="predicted"/>
<reference evidence="1 2" key="1">
    <citation type="journal article" date="2019" name="Emerg. Microbes Infect.">
        <title>Comprehensive subspecies identification of 175 nontuberculous mycobacteria species based on 7547 genomic profiles.</title>
        <authorList>
            <person name="Matsumoto Y."/>
            <person name="Kinjo T."/>
            <person name="Motooka D."/>
            <person name="Nabeya D."/>
            <person name="Jung N."/>
            <person name="Uechi K."/>
            <person name="Horii T."/>
            <person name="Iida T."/>
            <person name="Fujita J."/>
            <person name="Nakamura S."/>
        </authorList>
    </citation>
    <scope>NUCLEOTIDE SEQUENCE [LARGE SCALE GENOMIC DNA]</scope>
    <source>
        <strain evidence="1 2">JCM 15296</strain>
    </source>
</reference>
<dbReference type="EMBL" id="AP022577">
    <property type="protein sequence ID" value="BBX82174.1"/>
    <property type="molecule type" value="Genomic_DNA"/>
</dbReference>
<accession>A0ABN5YPZ7</accession>
<sequence>MGTPALIHLDDPDRGATEFLRVHYDGDLHTRDALNTLIARDGYPTVRRTLIGQVSRFWVGLDPQIEDIPDYVASYPTAWSVAAVPGYGLVFTGQEEITASTDASAFDPGTWWGVQWRVSPAGRVSSRS</sequence>